<dbReference type="Proteomes" id="UP000232003">
    <property type="component" value="Chromosome"/>
</dbReference>
<organism evidence="1 2">
    <name type="scientific">Nostoc flagelliforme CCNUN1</name>
    <dbReference type="NCBI Taxonomy" id="2038116"/>
    <lineage>
        <taxon>Bacteria</taxon>
        <taxon>Bacillati</taxon>
        <taxon>Cyanobacteriota</taxon>
        <taxon>Cyanophyceae</taxon>
        <taxon>Nostocales</taxon>
        <taxon>Nostocaceae</taxon>
        <taxon>Nostoc</taxon>
    </lineage>
</organism>
<reference evidence="1 2" key="1">
    <citation type="submission" date="2017-11" db="EMBL/GenBank/DDBJ databases">
        <title>Complete genome of a free-living desiccation-tolerant cyanobacterium and its photosynthetic adaptation to extreme terrestrial habitat.</title>
        <authorList>
            <person name="Shang J."/>
        </authorList>
    </citation>
    <scope>NUCLEOTIDE SEQUENCE [LARGE SCALE GENOMIC DNA]</scope>
    <source>
        <strain evidence="1 2">CCNUN1</strain>
    </source>
</reference>
<protein>
    <submittedName>
        <fullName evidence="1">Uncharacterized protein</fullName>
    </submittedName>
</protein>
<dbReference type="AlphaFoldDB" id="A0A2K8STA7"/>
<name>A0A2K8STA7_9NOSO</name>
<keyword evidence="2" id="KW-1185">Reference proteome</keyword>
<dbReference type="EMBL" id="CP024785">
    <property type="protein sequence ID" value="AUB38580.1"/>
    <property type="molecule type" value="Genomic_DNA"/>
</dbReference>
<evidence type="ECO:0000313" key="1">
    <source>
        <dbReference type="EMBL" id="AUB38580.1"/>
    </source>
</evidence>
<gene>
    <name evidence="1" type="ORF">COO91_04550</name>
</gene>
<proteinExistence type="predicted"/>
<dbReference type="KEGG" id="nfl:COO91_04550"/>
<accession>A0A2K8STA7</accession>
<sequence length="41" mass="4732">MLNKFRKINLASLKTLKLAICKQNHEFQKTIFAAYFADNSA</sequence>
<evidence type="ECO:0000313" key="2">
    <source>
        <dbReference type="Proteomes" id="UP000232003"/>
    </source>
</evidence>